<keyword evidence="3 7" id="KW-0812">Transmembrane</keyword>
<evidence type="ECO:0000256" key="5">
    <source>
        <dbReference type="ARBA" id="ARBA00022989"/>
    </source>
</evidence>
<dbReference type="InterPro" id="IPR007227">
    <property type="entry name" value="Cell_shape_determining_MreD"/>
</dbReference>
<feature type="transmembrane region" description="Helical" evidence="7">
    <location>
        <begin position="100"/>
        <end position="121"/>
    </location>
</feature>
<accession>A0A3B1BCS6</accession>
<name>A0A3B1BCS6_9ZZZZ</name>
<feature type="transmembrane region" description="Helical" evidence="7">
    <location>
        <begin position="12"/>
        <end position="45"/>
    </location>
</feature>
<evidence type="ECO:0008006" key="9">
    <source>
        <dbReference type="Google" id="ProtNLM"/>
    </source>
</evidence>
<dbReference type="GO" id="GO:0005886">
    <property type="term" value="C:plasma membrane"/>
    <property type="evidence" value="ECO:0007669"/>
    <property type="project" value="UniProtKB-SubCell"/>
</dbReference>
<organism evidence="8">
    <name type="scientific">hydrothermal vent metagenome</name>
    <dbReference type="NCBI Taxonomy" id="652676"/>
    <lineage>
        <taxon>unclassified sequences</taxon>
        <taxon>metagenomes</taxon>
        <taxon>ecological metagenomes</taxon>
    </lineage>
</organism>
<dbReference type="EMBL" id="UOGD01000044">
    <property type="protein sequence ID" value="VAX16086.1"/>
    <property type="molecule type" value="Genomic_DNA"/>
</dbReference>
<protein>
    <recommendedName>
        <fullName evidence="9">Rod shape-determining protein MreD</fullName>
    </recommendedName>
</protein>
<evidence type="ECO:0000256" key="1">
    <source>
        <dbReference type="ARBA" id="ARBA00004651"/>
    </source>
</evidence>
<keyword evidence="6 7" id="KW-0472">Membrane</keyword>
<evidence type="ECO:0000256" key="7">
    <source>
        <dbReference type="SAM" id="Phobius"/>
    </source>
</evidence>
<dbReference type="NCBIfam" id="TIGR03426">
    <property type="entry name" value="shape_MreD"/>
    <property type="match status" value="1"/>
</dbReference>
<evidence type="ECO:0000256" key="4">
    <source>
        <dbReference type="ARBA" id="ARBA00022960"/>
    </source>
</evidence>
<proteinExistence type="predicted"/>
<dbReference type="Pfam" id="PF04093">
    <property type="entry name" value="MreD"/>
    <property type="match status" value="1"/>
</dbReference>
<evidence type="ECO:0000256" key="3">
    <source>
        <dbReference type="ARBA" id="ARBA00022692"/>
    </source>
</evidence>
<keyword evidence="5 7" id="KW-1133">Transmembrane helix</keyword>
<keyword evidence="4" id="KW-0133">Cell shape</keyword>
<feature type="transmembrane region" description="Helical" evidence="7">
    <location>
        <begin position="133"/>
        <end position="155"/>
    </location>
</feature>
<evidence type="ECO:0000256" key="2">
    <source>
        <dbReference type="ARBA" id="ARBA00022475"/>
    </source>
</evidence>
<dbReference type="GO" id="GO:0008360">
    <property type="term" value="P:regulation of cell shape"/>
    <property type="evidence" value="ECO:0007669"/>
    <property type="project" value="UniProtKB-KW"/>
</dbReference>
<comment type="subcellular location">
    <subcellularLocation>
        <location evidence="1">Cell membrane</location>
        <topology evidence="1">Multi-pass membrane protein</topology>
    </subcellularLocation>
</comment>
<evidence type="ECO:0000313" key="8">
    <source>
        <dbReference type="EMBL" id="VAX16086.1"/>
    </source>
</evidence>
<sequence>MIRDIIKSGLIVLILIALQLTLIPLVSIKGIIPDLVVIYIVIYAMRNGQVKGTFFGFVVGLFFDLFSGGLLGSAMFAKTLAGFVAGYFHKDDEEDIFSNSLLFASIIFIASLIDSFFYAFLGSAEVELNILSLIFMNGIFPAAYTSLIGLAYSLLVRKK</sequence>
<gene>
    <name evidence="8" type="ORF">MNBD_IGNAVI01-199</name>
</gene>
<keyword evidence="2" id="KW-1003">Cell membrane</keyword>
<dbReference type="AlphaFoldDB" id="A0A3B1BCS6"/>
<reference evidence="8" key="1">
    <citation type="submission" date="2018-06" db="EMBL/GenBank/DDBJ databases">
        <authorList>
            <person name="Zhirakovskaya E."/>
        </authorList>
    </citation>
    <scope>NUCLEOTIDE SEQUENCE</scope>
</reference>
<evidence type="ECO:0000256" key="6">
    <source>
        <dbReference type="ARBA" id="ARBA00023136"/>
    </source>
</evidence>